<organism evidence="1 2">
    <name type="scientific">Portunus trituberculatus</name>
    <name type="common">Swimming crab</name>
    <name type="synonym">Neptunus trituberculatus</name>
    <dbReference type="NCBI Taxonomy" id="210409"/>
    <lineage>
        <taxon>Eukaryota</taxon>
        <taxon>Metazoa</taxon>
        <taxon>Ecdysozoa</taxon>
        <taxon>Arthropoda</taxon>
        <taxon>Crustacea</taxon>
        <taxon>Multicrustacea</taxon>
        <taxon>Malacostraca</taxon>
        <taxon>Eumalacostraca</taxon>
        <taxon>Eucarida</taxon>
        <taxon>Decapoda</taxon>
        <taxon>Pleocyemata</taxon>
        <taxon>Brachyura</taxon>
        <taxon>Eubrachyura</taxon>
        <taxon>Portunoidea</taxon>
        <taxon>Portunidae</taxon>
        <taxon>Portuninae</taxon>
        <taxon>Portunus</taxon>
    </lineage>
</organism>
<comment type="caution">
    <text evidence="1">The sequence shown here is derived from an EMBL/GenBank/DDBJ whole genome shotgun (WGS) entry which is preliminary data.</text>
</comment>
<reference evidence="1 2" key="1">
    <citation type="submission" date="2019-05" db="EMBL/GenBank/DDBJ databases">
        <title>Another draft genome of Portunus trituberculatus and its Hox gene families provides insights of decapod evolution.</title>
        <authorList>
            <person name="Jeong J.-H."/>
            <person name="Song I."/>
            <person name="Kim S."/>
            <person name="Choi T."/>
            <person name="Kim D."/>
            <person name="Ryu S."/>
            <person name="Kim W."/>
        </authorList>
    </citation>
    <scope>NUCLEOTIDE SEQUENCE [LARGE SCALE GENOMIC DNA]</scope>
    <source>
        <tissue evidence="1">Muscle</tissue>
    </source>
</reference>
<protein>
    <submittedName>
        <fullName evidence="1">Uncharacterized protein</fullName>
    </submittedName>
</protein>
<dbReference type="EMBL" id="VSRR010011437">
    <property type="protein sequence ID" value="MPC53181.1"/>
    <property type="molecule type" value="Genomic_DNA"/>
</dbReference>
<dbReference type="AlphaFoldDB" id="A0A5B7G067"/>
<accession>A0A5B7G067</accession>
<name>A0A5B7G067_PORTR</name>
<dbReference type="Proteomes" id="UP000324222">
    <property type="component" value="Unassembled WGS sequence"/>
</dbReference>
<sequence length="73" mass="7147">MFRSLLYGNGAFLSMLGVQGSGGERAGRGGGSVAVVVVVAAVAVAGSNPGLPSLTLPSARTSGMTLALTPTRE</sequence>
<gene>
    <name evidence="1" type="ORF">E2C01_047068</name>
</gene>
<proteinExistence type="predicted"/>
<evidence type="ECO:0000313" key="2">
    <source>
        <dbReference type="Proteomes" id="UP000324222"/>
    </source>
</evidence>
<keyword evidence="2" id="KW-1185">Reference proteome</keyword>
<evidence type="ECO:0000313" key="1">
    <source>
        <dbReference type="EMBL" id="MPC53181.1"/>
    </source>
</evidence>